<sequence length="394" mass="43453">MKRYVDERFIPIATQQLYQDLATRSFPGVIFYMAVWAALILPKAEYFFAEPRIHTTLILTAIISASAITRLLCIYTFRIQFKNHNTCNGNILLLGVIISSLAWGLCSAQLIMTASFQDAIASTMIAGAGLCAGGLASLAPSRRFLICFLVPMLIPSSIAILLVGHPFSASYAALSGLLLCGLYGISGIQRREYFNALESQYELEEKSDQLAELNTLDPLTGLKNKRFFDEKMTDEFNRAIRDNSPISLILIDLDHFKKVNDLHGHLVGDECLKEMSRALKAKFNRAIDTLARVGGEEFAVLLPTIHQDQAMALADKLRKQIEQISISCEDCDVSLTASLGVSTLYPSEESSAQELFKRADLALYEAKRLGRNQVARAPATDDYSGVTGRSTSSC</sequence>
<evidence type="ECO:0000313" key="6">
    <source>
        <dbReference type="EMBL" id="UZW75577.1"/>
    </source>
</evidence>
<dbReference type="GO" id="GO:0052621">
    <property type="term" value="F:diguanylate cyclase activity"/>
    <property type="evidence" value="ECO:0007669"/>
    <property type="project" value="UniProtKB-EC"/>
</dbReference>
<dbReference type="EMBL" id="CP101527">
    <property type="protein sequence ID" value="UZW75577.1"/>
    <property type="molecule type" value="Genomic_DNA"/>
</dbReference>
<accession>A0A9E8KR38</accession>
<dbReference type="AlphaFoldDB" id="A0A9E8KR38"/>
<organism evidence="6 7">
    <name type="scientific">Alkalimarinus sediminis</name>
    <dbReference type="NCBI Taxonomy" id="1632866"/>
    <lineage>
        <taxon>Bacteria</taxon>
        <taxon>Pseudomonadati</taxon>
        <taxon>Pseudomonadota</taxon>
        <taxon>Gammaproteobacteria</taxon>
        <taxon>Alteromonadales</taxon>
        <taxon>Alteromonadaceae</taxon>
        <taxon>Alkalimarinus</taxon>
    </lineage>
</organism>
<feature type="transmembrane region" description="Helical" evidence="4">
    <location>
        <begin position="145"/>
        <end position="163"/>
    </location>
</feature>
<dbReference type="GO" id="GO:1902201">
    <property type="term" value="P:negative regulation of bacterial-type flagellum-dependent cell motility"/>
    <property type="evidence" value="ECO:0007669"/>
    <property type="project" value="TreeGrafter"/>
</dbReference>
<comment type="cofactor">
    <cofactor evidence="1">
        <name>Mg(2+)</name>
        <dbReference type="ChEBI" id="CHEBI:18420"/>
    </cofactor>
</comment>
<evidence type="ECO:0000259" key="5">
    <source>
        <dbReference type="PROSITE" id="PS50887"/>
    </source>
</evidence>
<dbReference type="Pfam" id="PF00990">
    <property type="entry name" value="GGDEF"/>
    <property type="match status" value="1"/>
</dbReference>
<dbReference type="CDD" id="cd01949">
    <property type="entry name" value="GGDEF"/>
    <property type="match status" value="1"/>
</dbReference>
<dbReference type="InterPro" id="IPR050469">
    <property type="entry name" value="Diguanylate_Cyclase"/>
</dbReference>
<dbReference type="InterPro" id="IPR043128">
    <property type="entry name" value="Rev_trsase/Diguanyl_cyclase"/>
</dbReference>
<feature type="transmembrane region" description="Helical" evidence="4">
    <location>
        <begin position="53"/>
        <end position="77"/>
    </location>
</feature>
<evidence type="ECO:0000256" key="4">
    <source>
        <dbReference type="SAM" id="Phobius"/>
    </source>
</evidence>
<comment type="catalytic activity">
    <reaction evidence="3">
        <text>2 GTP = 3',3'-c-di-GMP + 2 diphosphate</text>
        <dbReference type="Rhea" id="RHEA:24898"/>
        <dbReference type="ChEBI" id="CHEBI:33019"/>
        <dbReference type="ChEBI" id="CHEBI:37565"/>
        <dbReference type="ChEBI" id="CHEBI:58805"/>
        <dbReference type="EC" id="2.7.7.65"/>
    </reaction>
</comment>
<dbReference type="FunFam" id="3.30.70.270:FF:000001">
    <property type="entry name" value="Diguanylate cyclase domain protein"/>
    <property type="match status" value="1"/>
</dbReference>
<dbReference type="InterPro" id="IPR000160">
    <property type="entry name" value="GGDEF_dom"/>
</dbReference>
<dbReference type="EC" id="2.7.7.65" evidence="2"/>
<dbReference type="NCBIfam" id="TIGR00254">
    <property type="entry name" value="GGDEF"/>
    <property type="match status" value="1"/>
</dbReference>
<dbReference type="Proteomes" id="UP001164472">
    <property type="component" value="Chromosome"/>
</dbReference>
<dbReference type="PROSITE" id="PS50887">
    <property type="entry name" value="GGDEF"/>
    <property type="match status" value="1"/>
</dbReference>
<name>A0A9E8KR38_9ALTE</name>
<feature type="transmembrane region" description="Helical" evidence="4">
    <location>
        <begin position="89"/>
        <end position="113"/>
    </location>
</feature>
<feature type="domain" description="GGDEF" evidence="5">
    <location>
        <begin position="244"/>
        <end position="379"/>
    </location>
</feature>
<gene>
    <name evidence="6" type="ORF">NNL22_03000</name>
</gene>
<dbReference type="PANTHER" id="PTHR45138">
    <property type="entry name" value="REGULATORY COMPONENTS OF SENSORY TRANSDUCTION SYSTEM"/>
    <property type="match status" value="1"/>
</dbReference>
<protein>
    <recommendedName>
        <fullName evidence="2">diguanylate cyclase</fullName>
        <ecNumber evidence="2">2.7.7.65</ecNumber>
    </recommendedName>
</protein>
<dbReference type="Gene3D" id="3.30.70.270">
    <property type="match status" value="1"/>
</dbReference>
<proteinExistence type="predicted"/>
<evidence type="ECO:0000256" key="2">
    <source>
        <dbReference type="ARBA" id="ARBA00012528"/>
    </source>
</evidence>
<dbReference type="PANTHER" id="PTHR45138:SF9">
    <property type="entry name" value="DIGUANYLATE CYCLASE DGCM-RELATED"/>
    <property type="match status" value="1"/>
</dbReference>
<keyword evidence="7" id="KW-1185">Reference proteome</keyword>
<feature type="transmembrane region" description="Helical" evidence="4">
    <location>
        <begin position="119"/>
        <end position="138"/>
    </location>
</feature>
<keyword evidence="4" id="KW-0812">Transmembrane</keyword>
<dbReference type="SUPFAM" id="SSF55073">
    <property type="entry name" value="Nucleotide cyclase"/>
    <property type="match status" value="1"/>
</dbReference>
<dbReference type="GO" id="GO:0005886">
    <property type="term" value="C:plasma membrane"/>
    <property type="evidence" value="ECO:0007669"/>
    <property type="project" value="TreeGrafter"/>
</dbReference>
<keyword evidence="4" id="KW-0472">Membrane</keyword>
<dbReference type="GO" id="GO:0043709">
    <property type="term" value="P:cell adhesion involved in single-species biofilm formation"/>
    <property type="evidence" value="ECO:0007669"/>
    <property type="project" value="TreeGrafter"/>
</dbReference>
<dbReference type="InterPro" id="IPR029787">
    <property type="entry name" value="Nucleotide_cyclase"/>
</dbReference>
<feature type="transmembrane region" description="Helical" evidence="4">
    <location>
        <begin position="21"/>
        <end position="41"/>
    </location>
</feature>
<dbReference type="RefSeq" id="WP_251810598.1">
    <property type="nucleotide sequence ID" value="NZ_CP101527.1"/>
</dbReference>
<evidence type="ECO:0000313" key="7">
    <source>
        <dbReference type="Proteomes" id="UP001164472"/>
    </source>
</evidence>
<reference evidence="6" key="1">
    <citation type="submission" date="2022-07" db="EMBL/GenBank/DDBJ databases">
        <title>Alkalimarinus sp. nov., isolated from gut of a Alitta virens.</title>
        <authorList>
            <person name="Yang A.I."/>
            <person name="Shin N.-R."/>
        </authorList>
    </citation>
    <scope>NUCLEOTIDE SEQUENCE</scope>
    <source>
        <strain evidence="6">FA028</strain>
    </source>
</reference>
<evidence type="ECO:0000256" key="3">
    <source>
        <dbReference type="ARBA" id="ARBA00034247"/>
    </source>
</evidence>
<dbReference type="SMART" id="SM00267">
    <property type="entry name" value="GGDEF"/>
    <property type="match status" value="1"/>
</dbReference>
<feature type="transmembrane region" description="Helical" evidence="4">
    <location>
        <begin position="169"/>
        <end position="188"/>
    </location>
</feature>
<dbReference type="KEGG" id="asem:NNL22_03000"/>
<keyword evidence="4" id="KW-1133">Transmembrane helix</keyword>
<evidence type="ECO:0000256" key="1">
    <source>
        <dbReference type="ARBA" id="ARBA00001946"/>
    </source>
</evidence>